<feature type="domain" description="Thiamine pyrophosphate enzyme N-terminal TPP-binding" evidence="9">
    <location>
        <begin position="12"/>
        <end position="124"/>
    </location>
</feature>
<dbReference type="CDD" id="cd07038">
    <property type="entry name" value="TPP_PYR_PDC_IPDC_like"/>
    <property type="match status" value="1"/>
</dbReference>
<dbReference type="GO" id="GO:0000287">
    <property type="term" value="F:magnesium ion binding"/>
    <property type="evidence" value="ECO:0007669"/>
    <property type="project" value="InterPro"/>
</dbReference>
<keyword evidence="7" id="KW-0456">Lyase</keyword>
<dbReference type="Pfam" id="PF02776">
    <property type="entry name" value="TPP_enzyme_N"/>
    <property type="match status" value="1"/>
</dbReference>
<keyword evidence="3" id="KW-0479">Metal-binding</keyword>
<evidence type="ECO:0000259" key="9">
    <source>
        <dbReference type="Pfam" id="PF02776"/>
    </source>
</evidence>
<dbReference type="InterPro" id="IPR012001">
    <property type="entry name" value="Thiamin_PyroP_enz_TPP-bd_dom"/>
</dbReference>
<reference evidence="10 11" key="1">
    <citation type="journal article" date="2016" name="BMC Genomics">
        <title>Comparative genomic and transcriptomic analyses of the Fuzhuan brick tea-fermentation fungus Aspergillus cristatus.</title>
        <authorList>
            <person name="Ge Y."/>
            <person name="Wang Y."/>
            <person name="Liu Y."/>
            <person name="Tan Y."/>
            <person name="Ren X."/>
            <person name="Zhang X."/>
            <person name="Hyde K.D."/>
            <person name="Liu Y."/>
            <person name="Liu Z."/>
        </authorList>
    </citation>
    <scope>NUCLEOTIDE SEQUENCE [LARGE SCALE GENOMIC DNA]</scope>
    <source>
        <strain evidence="10 11">GZAAS20.1005</strain>
    </source>
</reference>
<sequence length="325" mass="35308">MSNSPTNPPQIDLAAYLFTRLHQFGVRSIYGVPGDFNLVALDYIEPAGLNWVGNANELNACYATDGYARIKGISALITASGVGELSALNAVGGAFAERAPVVHIVGVPSTASQKARLIMHHSTAAEMVDEVLRKCLLQSRSVYIELPTDLVQARVSAERLGVNVRLSIPMPENDEVIENAAIEDLLRRLYAAKQLLIIVDGFAPRYGISEGADELVRVTGFPTSTTPFGKGIVNETYPNFHGVYAGAAGKQVYMPWVNSCDLIVRIAPLNADTNTYGYTTLTNRNVTVEIGQNSIEICGALYRDLNTKSVLRKLLSIWIPPDYHA</sequence>
<dbReference type="Gene3D" id="3.40.50.1220">
    <property type="entry name" value="TPP-binding domain"/>
    <property type="match status" value="1"/>
</dbReference>
<evidence type="ECO:0000259" key="8">
    <source>
        <dbReference type="Pfam" id="PF00205"/>
    </source>
</evidence>
<keyword evidence="4" id="KW-0210">Decarboxylase</keyword>
<evidence type="ECO:0008006" key="12">
    <source>
        <dbReference type="Google" id="ProtNLM"/>
    </source>
</evidence>
<dbReference type="OrthoDB" id="308383at2759"/>
<gene>
    <name evidence="10" type="ORF">SI65_08974</name>
</gene>
<name>A0A1E3B455_ASPCR</name>
<dbReference type="Pfam" id="PF00205">
    <property type="entry name" value="TPP_enzyme_M"/>
    <property type="match status" value="1"/>
</dbReference>
<evidence type="ECO:0000256" key="5">
    <source>
        <dbReference type="ARBA" id="ARBA00022842"/>
    </source>
</evidence>
<dbReference type="InterPro" id="IPR012000">
    <property type="entry name" value="Thiamin_PyroP_enz_cen_dom"/>
</dbReference>
<dbReference type="AlphaFoldDB" id="A0A1E3B455"/>
<dbReference type="SUPFAM" id="SSF52467">
    <property type="entry name" value="DHS-like NAD/FAD-binding domain"/>
    <property type="match status" value="1"/>
</dbReference>
<dbReference type="STRING" id="573508.A0A1E3B455"/>
<proteinExistence type="inferred from homology"/>
<dbReference type="PANTHER" id="PTHR43452:SF30">
    <property type="entry name" value="PYRUVATE DECARBOXYLASE ISOZYME 1-RELATED"/>
    <property type="match status" value="1"/>
</dbReference>
<evidence type="ECO:0000256" key="6">
    <source>
        <dbReference type="ARBA" id="ARBA00023052"/>
    </source>
</evidence>
<dbReference type="GO" id="GO:0004737">
    <property type="term" value="F:pyruvate decarboxylase activity"/>
    <property type="evidence" value="ECO:0007669"/>
    <property type="project" value="TreeGrafter"/>
</dbReference>
<evidence type="ECO:0000313" key="11">
    <source>
        <dbReference type="Proteomes" id="UP000094569"/>
    </source>
</evidence>
<feature type="domain" description="Thiamine pyrophosphate enzyme central" evidence="8">
    <location>
        <begin position="182"/>
        <end position="297"/>
    </location>
</feature>
<keyword evidence="5" id="KW-0460">Magnesium</keyword>
<evidence type="ECO:0000256" key="7">
    <source>
        <dbReference type="ARBA" id="ARBA00023239"/>
    </source>
</evidence>
<evidence type="ECO:0000313" key="10">
    <source>
        <dbReference type="EMBL" id="ODM15740.1"/>
    </source>
</evidence>
<dbReference type="EMBL" id="JXNT01000015">
    <property type="protein sequence ID" value="ODM15740.1"/>
    <property type="molecule type" value="Genomic_DNA"/>
</dbReference>
<keyword evidence="6" id="KW-0786">Thiamine pyrophosphate</keyword>
<comment type="caution">
    <text evidence="10">The sequence shown here is derived from an EMBL/GenBank/DDBJ whole genome shotgun (WGS) entry which is preliminary data.</text>
</comment>
<dbReference type="GO" id="GO:0005829">
    <property type="term" value="C:cytosol"/>
    <property type="evidence" value="ECO:0007669"/>
    <property type="project" value="TreeGrafter"/>
</dbReference>
<dbReference type="Gene3D" id="3.40.50.970">
    <property type="match status" value="1"/>
</dbReference>
<dbReference type="SUPFAM" id="SSF52518">
    <property type="entry name" value="Thiamin diphosphate-binding fold (THDP-binding)"/>
    <property type="match status" value="1"/>
</dbReference>
<keyword evidence="11" id="KW-1185">Reference proteome</keyword>
<dbReference type="PANTHER" id="PTHR43452">
    <property type="entry name" value="PYRUVATE DECARBOXYLASE"/>
    <property type="match status" value="1"/>
</dbReference>
<dbReference type="InterPro" id="IPR029061">
    <property type="entry name" value="THDP-binding"/>
</dbReference>
<evidence type="ECO:0000256" key="2">
    <source>
        <dbReference type="ARBA" id="ARBA00007812"/>
    </source>
</evidence>
<protein>
    <recommendedName>
        <fullName evidence="12">Pyruvate decarboxylase</fullName>
    </recommendedName>
</protein>
<evidence type="ECO:0000256" key="3">
    <source>
        <dbReference type="ARBA" id="ARBA00022723"/>
    </source>
</evidence>
<dbReference type="Proteomes" id="UP000094569">
    <property type="component" value="Unassembled WGS sequence"/>
</dbReference>
<dbReference type="InterPro" id="IPR047213">
    <property type="entry name" value="TPP_PYR_PDC_IPDC-like"/>
</dbReference>
<dbReference type="GO" id="GO:0000949">
    <property type="term" value="P:aromatic amino acid family catabolic process to alcohol via Ehrlich pathway"/>
    <property type="evidence" value="ECO:0007669"/>
    <property type="project" value="TreeGrafter"/>
</dbReference>
<evidence type="ECO:0000256" key="1">
    <source>
        <dbReference type="ARBA" id="ARBA00001964"/>
    </source>
</evidence>
<evidence type="ECO:0000256" key="4">
    <source>
        <dbReference type="ARBA" id="ARBA00022793"/>
    </source>
</evidence>
<dbReference type="GO" id="GO:0030976">
    <property type="term" value="F:thiamine pyrophosphate binding"/>
    <property type="evidence" value="ECO:0007669"/>
    <property type="project" value="InterPro"/>
</dbReference>
<dbReference type="InterPro" id="IPR029035">
    <property type="entry name" value="DHS-like_NAD/FAD-binding_dom"/>
</dbReference>
<dbReference type="InterPro" id="IPR012110">
    <property type="entry name" value="PDC/IPDC-like"/>
</dbReference>
<dbReference type="VEuPathDB" id="FungiDB:SI65_08974"/>
<accession>A0A1E3B455</accession>
<dbReference type="GO" id="GO:0005634">
    <property type="term" value="C:nucleus"/>
    <property type="evidence" value="ECO:0007669"/>
    <property type="project" value="TreeGrafter"/>
</dbReference>
<comment type="cofactor">
    <cofactor evidence="1">
        <name>thiamine diphosphate</name>
        <dbReference type="ChEBI" id="CHEBI:58937"/>
    </cofactor>
</comment>
<organism evidence="10 11">
    <name type="scientific">Aspergillus cristatus</name>
    <name type="common">Chinese Fuzhuan brick tea-fermentation fungus</name>
    <name type="synonym">Eurotium cristatum</name>
    <dbReference type="NCBI Taxonomy" id="573508"/>
    <lineage>
        <taxon>Eukaryota</taxon>
        <taxon>Fungi</taxon>
        <taxon>Dikarya</taxon>
        <taxon>Ascomycota</taxon>
        <taxon>Pezizomycotina</taxon>
        <taxon>Eurotiomycetes</taxon>
        <taxon>Eurotiomycetidae</taxon>
        <taxon>Eurotiales</taxon>
        <taxon>Aspergillaceae</taxon>
        <taxon>Aspergillus</taxon>
        <taxon>Aspergillus subgen. Aspergillus</taxon>
    </lineage>
</organism>
<comment type="similarity">
    <text evidence="2">Belongs to the TPP enzyme family.</text>
</comment>